<dbReference type="EMBL" id="JWZT01004328">
    <property type="protein sequence ID" value="KII64323.1"/>
    <property type="molecule type" value="Genomic_DNA"/>
</dbReference>
<dbReference type="AlphaFoldDB" id="A0A0C2J591"/>
<sequence>MKEQYSALEIIPDNVNKFSSTDYLKIKAKLYSTRFTYNPDVYILKELKPGTKIPNIDKIVFRFCSVETAEIVKFIQPLFQSIVGMMVPSDNYRDDCIYFQAFV</sequence>
<evidence type="ECO:0000313" key="2">
    <source>
        <dbReference type="Proteomes" id="UP000031668"/>
    </source>
</evidence>
<proteinExistence type="predicted"/>
<evidence type="ECO:0000313" key="1">
    <source>
        <dbReference type="EMBL" id="KII64323.1"/>
    </source>
</evidence>
<organism evidence="1 2">
    <name type="scientific">Thelohanellus kitauei</name>
    <name type="common">Myxosporean</name>
    <dbReference type="NCBI Taxonomy" id="669202"/>
    <lineage>
        <taxon>Eukaryota</taxon>
        <taxon>Metazoa</taxon>
        <taxon>Cnidaria</taxon>
        <taxon>Myxozoa</taxon>
        <taxon>Myxosporea</taxon>
        <taxon>Bivalvulida</taxon>
        <taxon>Platysporina</taxon>
        <taxon>Myxobolidae</taxon>
        <taxon>Thelohanellus</taxon>
    </lineage>
</organism>
<keyword evidence="2" id="KW-1185">Reference proteome</keyword>
<reference evidence="1 2" key="1">
    <citation type="journal article" date="2014" name="Genome Biol. Evol.">
        <title>The genome of the myxosporean Thelohanellus kitauei shows adaptations to nutrient acquisition within its fish host.</title>
        <authorList>
            <person name="Yang Y."/>
            <person name="Xiong J."/>
            <person name="Zhou Z."/>
            <person name="Huo F."/>
            <person name="Miao W."/>
            <person name="Ran C."/>
            <person name="Liu Y."/>
            <person name="Zhang J."/>
            <person name="Feng J."/>
            <person name="Wang M."/>
            <person name="Wang M."/>
            <person name="Wang L."/>
            <person name="Yao B."/>
        </authorList>
    </citation>
    <scope>NUCLEOTIDE SEQUENCE [LARGE SCALE GENOMIC DNA]</scope>
    <source>
        <strain evidence="1">Wuqing</strain>
    </source>
</reference>
<accession>A0A0C2J591</accession>
<protein>
    <submittedName>
        <fullName evidence="1">Uncharacterized protein</fullName>
    </submittedName>
</protein>
<name>A0A0C2J591_THEKT</name>
<comment type="caution">
    <text evidence="1">The sequence shown here is derived from an EMBL/GenBank/DDBJ whole genome shotgun (WGS) entry which is preliminary data.</text>
</comment>
<gene>
    <name evidence="1" type="ORF">RF11_01127</name>
</gene>
<dbReference type="Proteomes" id="UP000031668">
    <property type="component" value="Unassembled WGS sequence"/>
</dbReference>